<protein>
    <submittedName>
        <fullName evidence="1">28983_t:CDS:1</fullName>
    </submittedName>
</protein>
<dbReference type="Proteomes" id="UP000789920">
    <property type="component" value="Unassembled WGS sequence"/>
</dbReference>
<organism evidence="1 2">
    <name type="scientific">Racocetra persica</name>
    <dbReference type="NCBI Taxonomy" id="160502"/>
    <lineage>
        <taxon>Eukaryota</taxon>
        <taxon>Fungi</taxon>
        <taxon>Fungi incertae sedis</taxon>
        <taxon>Mucoromycota</taxon>
        <taxon>Glomeromycotina</taxon>
        <taxon>Glomeromycetes</taxon>
        <taxon>Diversisporales</taxon>
        <taxon>Gigasporaceae</taxon>
        <taxon>Racocetra</taxon>
    </lineage>
</organism>
<feature type="non-terminal residue" evidence="1">
    <location>
        <position position="1"/>
    </location>
</feature>
<feature type="non-terminal residue" evidence="1">
    <location>
        <position position="86"/>
    </location>
</feature>
<sequence>DIIMDDFFHLDVTILYIQLLHLHKGGTLKSISTISCSFPQLTNHNLGSFIDRIFTIVSVITVCTITTFMIAFFKVVNGGRIWIKEM</sequence>
<evidence type="ECO:0000313" key="1">
    <source>
        <dbReference type="EMBL" id="CAG8838653.1"/>
    </source>
</evidence>
<reference evidence="1" key="1">
    <citation type="submission" date="2021-06" db="EMBL/GenBank/DDBJ databases">
        <authorList>
            <person name="Kallberg Y."/>
            <person name="Tangrot J."/>
            <person name="Rosling A."/>
        </authorList>
    </citation>
    <scope>NUCLEOTIDE SEQUENCE</scope>
    <source>
        <strain evidence="1">MA461A</strain>
    </source>
</reference>
<evidence type="ECO:0000313" key="2">
    <source>
        <dbReference type="Proteomes" id="UP000789920"/>
    </source>
</evidence>
<gene>
    <name evidence="1" type="ORF">RPERSI_LOCUS30755</name>
</gene>
<comment type="caution">
    <text evidence="1">The sequence shown here is derived from an EMBL/GenBank/DDBJ whole genome shotgun (WGS) entry which is preliminary data.</text>
</comment>
<dbReference type="EMBL" id="CAJVQC010121196">
    <property type="protein sequence ID" value="CAG8838653.1"/>
    <property type="molecule type" value="Genomic_DNA"/>
</dbReference>
<name>A0ACA9SFV2_9GLOM</name>
<proteinExistence type="predicted"/>
<accession>A0ACA9SFV2</accession>
<keyword evidence="2" id="KW-1185">Reference proteome</keyword>